<name>A0ABR0EEC0_ZASCE</name>
<evidence type="ECO:0000256" key="1">
    <source>
        <dbReference type="ARBA" id="ARBA00006885"/>
    </source>
</evidence>
<dbReference type="CDD" id="cd07813">
    <property type="entry name" value="COQ10p_like"/>
    <property type="match status" value="1"/>
</dbReference>
<comment type="function">
    <text evidence="3">Required for the function of coenzyme Q in the respiratory chain. May serve as a chaperone or may be involved in the transport of Q6 from its site of synthesis to the catalytic sites of the respiratory complexes.</text>
</comment>
<evidence type="ECO:0000313" key="6">
    <source>
        <dbReference type="EMBL" id="KAK4499849.1"/>
    </source>
</evidence>
<comment type="subunit">
    <text evidence="2">Interacts with coenzyme Q.</text>
</comment>
<evidence type="ECO:0000256" key="4">
    <source>
        <dbReference type="SAM" id="MobiDB-lite"/>
    </source>
</evidence>
<dbReference type="InterPro" id="IPR023393">
    <property type="entry name" value="START-like_dom_sf"/>
</dbReference>
<evidence type="ECO:0000256" key="2">
    <source>
        <dbReference type="ARBA" id="ARBA00011814"/>
    </source>
</evidence>
<feature type="region of interest" description="Disordered" evidence="4">
    <location>
        <begin position="190"/>
        <end position="210"/>
    </location>
</feature>
<organism evidence="6 7">
    <name type="scientific">Zasmidium cellare</name>
    <name type="common">Wine cellar mold</name>
    <name type="synonym">Racodium cellare</name>
    <dbReference type="NCBI Taxonomy" id="395010"/>
    <lineage>
        <taxon>Eukaryota</taxon>
        <taxon>Fungi</taxon>
        <taxon>Dikarya</taxon>
        <taxon>Ascomycota</taxon>
        <taxon>Pezizomycotina</taxon>
        <taxon>Dothideomycetes</taxon>
        <taxon>Dothideomycetidae</taxon>
        <taxon>Mycosphaerellales</taxon>
        <taxon>Mycosphaerellaceae</taxon>
        <taxon>Zasmidium</taxon>
    </lineage>
</organism>
<feature type="domain" description="Coenzyme Q-binding protein COQ10 START" evidence="5">
    <location>
        <begin position="66"/>
        <end position="249"/>
    </location>
</feature>
<dbReference type="Pfam" id="PF03364">
    <property type="entry name" value="Polyketide_cyc"/>
    <property type="match status" value="1"/>
</dbReference>
<gene>
    <name evidence="6" type="ORF">PRZ48_008035</name>
</gene>
<evidence type="ECO:0000313" key="7">
    <source>
        <dbReference type="Proteomes" id="UP001305779"/>
    </source>
</evidence>
<evidence type="ECO:0000259" key="5">
    <source>
        <dbReference type="Pfam" id="PF03364"/>
    </source>
</evidence>
<keyword evidence="7" id="KW-1185">Reference proteome</keyword>
<reference evidence="6 7" key="1">
    <citation type="journal article" date="2023" name="G3 (Bethesda)">
        <title>A chromosome-level genome assembly of Zasmidium syzygii isolated from banana leaves.</title>
        <authorList>
            <person name="van Westerhoven A.C."/>
            <person name="Mehrabi R."/>
            <person name="Talebi R."/>
            <person name="Steentjes M.B.F."/>
            <person name="Corcolon B."/>
            <person name="Chong P.A."/>
            <person name="Kema G.H.J."/>
            <person name="Seidl M.F."/>
        </authorList>
    </citation>
    <scope>NUCLEOTIDE SEQUENCE [LARGE SCALE GENOMIC DNA]</scope>
    <source>
        <strain evidence="6 7">P124</strain>
    </source>
</reference>
<dbReference type="InterPro" id="IPR005031">
    <property type="entry name" value="COQ10_START"/>
</dbReference>
<proteinExistence type="inferred from homology"/>
<feature type="compositionally biased region" description="Basic and acidic residues" evidence="4">
    <location>
        <begin position="151"/>
        <end position="169"/>
    </location>
</feature>
<comment type="caution">
    <text evidence="6">The sequence shown here is derived from an EMBL/GenBank/DDBJ whole genome shotgun (WGS) entry which is preliminary data.</text>
</comment>
<dbReference type="Proteomes" id="UP001305779">
    <property type="component" value="Unassembled WGS sequence"/>
</dbReference>
<dbReference type="InterPro" id="IPR044996">
    <property type="entry name" value="COQ10-like"/>
</dbReference>
<comment type="similarity">
    <text evidence="1">Belongs to the COQ10 family.</text>
</comment>
<evidence type="ECO:0000256" key="3">
    <source>
        <dbReference type="ARBA" id="ARBA00024947"/>
    </source>
</evidence>
<sequence length="276" mass="30376">MKSIRTITSALQQATLLQPTPTCRAACLTNTFTRPTTNKRQQQHRPFVSGAFTQNQTLTAQRTLRYPSSVIYEIISNVASYSQFVPFCQNSIVTKYSSPASDGKTYPEEAKLVIGFNDSISEEFTSRVYCVPGRVVEAVSGATESTLSGEEVAHHSPRPARDQDPSRKDTVMSHLLTRWTLRPYPYKPPPTGAAHPNGVHKNHEETNPVPGQQKTEVNLVIEYQFSNPLYAALSSAAASKVADKMVEAFVNRVEAVMDGPANARDSKKSSVLNKTT</sequence>
<dbReference type="PANTHER" id="PTHR12901:SF10">
    <property type="entry name" value="COENZYME Q-BINDING PROTEIN COQ10, MITOCHONDRIAL"/>
    <property type="match status" value="1"/>
</dbReference>
<feature type="region of interest" description="Disordered" evidence="4">
    <location>
        <begin position="142"/>
        <end position="169"/>
    </location>
</feature>
<dbReference type="SUPFAM" id="SSF55961">
    <property type="entry name" value="Bet v1-like"/>
    <property type="match status" value="1"/>
</dbReference>
<accession>A0ABR0EEC0</accession>
<dbReference type="Gene3D" id="3.30.530.20">
    <property type="match status" value="1"/>
</dbReference>
<dbReference type="EMBL" id="JAXOVC010000006">
    <property type="protein sequence ID" value="KAK4499849.1"/>
    <property type="molecule type" value="Genomic_DNA"/>
</dbReference>
<protein>
    <recommendedName>
        <fullName evidence="5">Coenzyme Q-binding protein COQ10 START domain-containing protein</fullName>
    </recommendedName>
</protein>
<dbReference type="PANTHER" id="PTHR12901">
    <property type="entry name" value="SPERM PROTEIN HOMOLOG"/>
    <property type="match status" value="1"/>
</dbReference>